<dbReference type="GO" id="GO:0005524">
    <property type="term" value="F:ATP binding"/>
    <property type="evidence" value="ECO:0007669"/>
    <property type="project" value="InterPro"/>
</dbReference>
<dbReference type="eggNOG" id="COG1401">
    <property type="taxonomic scope" value="Bacteria"/>
</dbReference>
<gene>
    <name evidence="2" type="primary">mcrB</name>
    <name evidence="2" type="ORF">CCC13826_0951</name>
</gene>
<dbReference type="AlphaFoldDB" id="A7ZBW8"/>
<proteinExistence type="predicted"/>
<dbReference type="REBASE" id="16138">
    <property type="entry name" value="Cco13826McrBCP"/>
</dbReference>
<dbReference type="Gene3D" id="3.40.50.300">
    <property type="entry name" value="P-loop containing nucleotide triphosphate hydrolases"/>
    <property type="match status" value="1"/>
</dbReference>
<evidence type="ECO:0000313" key="3">
    <source>
        <dbReference type="Proteomes" id="UP000001121"/>
    </source>
</evidence>
<feature type="domain" description="ATPase dynein-related AAA" evidence="1">
    <location>
        <begin position="280"/>
        <end position="467"/>
    </location>
</feature>
<dbReference type="InterPro" id="IPR011704">
    <property type="entry name" value="ATPase_dyneun-rel_AAA"/>
</dbReference>
<accession>A7ZBW8</accession>
<dbReference type="STRING" id="360104.CCC13826_0951"/>
<dbReference type="EMBL" id="CP000792">
    <property type="protein sequence ID" value="EAT98184.1"/>
    <property type="molecule type" value="Genomic_DNA"/>
</dbReference>
<organism evidence="2 3">
    <name type="scientific">Campylobacter concisus (strain 13826)</name>
    <dbReference type="NCBI Taxonomy" id="360104"/>
    <lineage>
        <taxon>Bacteria</taxon>
        <taxon>Pseudomonadati</taxon>
        <taxon>Campylobacterota</taxon>
        <taxon>Epsilonproteobacteria</taxon>
        <taxon>Campylobacterales</taxon>
        <taxon>Campylobacteraceae</taxon>
        <taxon>Campylobacter</taxon>
    </lineage>
</organism>
<sequence length="590" mass="68847">MTFENYEDAFSKYKEIFLKGRKSIFTKKEILNKDNVEVLIDHFVKKLDDSKIEKTKDNKEVIFDRVVKDQLMNASDDVIDLMANIIWLWRLPPRIEKKDMETIIKNFLNIVGKGNLLDNENNEFKTTSVNGFASPGSYYYSNKSFELAYIIKFLKKYLENDENNKEIDILKELGNSITINGKEKMASIYNALLHLFDPKNYMPIISNAHKEAIVATFESKYCKVDADNIDDTYDIDEKLKKINDGLKNALKNEKNLKENIFYDDRVKNMWSGGIDFESKNIILYGAPGTGKTYQTKQTIEAKKQIKENCEYKIVQFHPSYSYEDFMDGVKPIGIENGAMKFELRNGVFKQMCIDAFKELEKNKEKAKKYYFVADEINRAELSRVFGELLLCLEEDKRLRFDKDGNLQGMLVKTANSSLWNNEKHAVYVDKETGEGYFGVPENLYFIGTMNDIDKSIDSFDMALRRRFVWKRYRCDYDVIADHFAKLINSKSNAKPDTETYIQTYIELCKDINEYITSEKGLGLDDSYELGHSYFLKPKKLTKSEISRLWNEHISPLLKEYLRTQYSGKDIETRLNDMKTKLIDTYGNSNK</sequence>
<dbReference type="Proteomes" id="UP000001121">
    <property type="component" value="Chromosome"/>
</dbReference>
<name>A7ZBW8_CAMC1</name>
<dbReference type="InterPro" id="IPR027417">
    <property type="entry name" value="P-loop_NTPase"/>
</dbReference>
<dbReference type="HOGENOM" id="CLU_008747_3_0_7"/>
<dbReference type="PANTHER" id="PTHR37291:SF1">
    <property type="entry name" value="TYPE IV METHYL-DIRECTED RESTRICTION ENZYME ECOKMCRB SUBUNIT"/>
    <property type="match status" value="1"/>
</dbReference>
<dbReference type="GO" id="GO:0016887">
    <property type="term" value="F:ATP hydrolysis activity"/>
    <property type="evidence" value="ECO:0007669"/>
    <property type="project" value="InterPro"/>
</dbReference>
<dbReference type="PANTHER" id="PTHR37291">
    <property type="entry name" value="5-METHYLCYTOSINE-SPECIFIC RESTRICTION ENZYME B"/>
    <property type="match status" value="1"/>
</dbReference>
<protein>
    <submittedName>
        <fullName evidence="2">McrBC 5-methylcytosine restriction system, component McrB</fullName>
    </submittedName>
</protein>
<dbReference type="OrthoDB" id="9781481at2"/>
<dbReference type="RefSeq" id="WP_012001277.1">
    <property type="nucleotide sequence ID" value="NC_009802.2"/>
</dbReference>
<evidence type="ECO:0000259" key="1">
    <source>
        <dbReference type="Pfam" id="PF07728"/>
    </source>
</evidence>
<evidence type="ECO:0000313" key="2">
    <source>
        <dbReference type="EMBL" id="EAT98184.1"/>
    </source>
</evidence>
<dbReference type="InterPro" id="IPR052934">
    <property type="entry name" value="Methyl-DNA_Rec/Restrict_Enz"/>
</dbReference>
<reference evidence="3" key="1">
    <citation type="submission" date="2007-10" db="EMBL/GenBank/DDBJ databases">
        <title>Genome sequence of Campylobacter concisus 13826 isolated from human feces.</title>
        <authorList>
            <person name="Fouts D.E."/>
            <person name="Mongodin E.F."/>
            <person name="Puiu D."/>
            <person name="Sebastian Y."/>
            <person name="Miller W.G."/>
            <person name="Mandrell R.E."/>
            <person name="On S."/>
            <person name="Nelson K.E."/>
        </authorList>
    </citation>
    <scope>NUCLEOTIDE SEQUENCE [LARGE SCALE GENOMIC DNA]</scope>
    <source>
        <strain evidence="3">13826</strain>
    </source>
</reference>
<dbReference type="KEGG" id="cco:CCC13826_0951"/>
<dbReference type="Pfam" id="PF07728">
    <property type="entry name" value="AAA_5"/>
    <property type="match status" value="1"/>
</dbReference>
<dbReference type="SUPFAM" id="SSF52540">
    <property type="entry name" value="P-loop containing nucleoside triphosphate hydrolases"/>
    <property type="match status" value="1"/>
</dbReference>